<accession>A0A383ELC0</accession>
<evidence type="ECO:0000313" key="1">
    <source>
        <dbReference type="EMBL" id="SVE57419.1"/>
    </source>
</evidence>
<name>A0A383ELC0_9ZZZZ</name>
<gene>
    <name evidence="1" type="ORF">METZ01_LOCUS510273</name>
</gene>
<organism evidence="1">
    <name type="scientific">marine metagenome</name>
    <dbReference type="NCBI Taxonomy" id="408172"/>
    <lineage>
        <taxon>unclassified sequences</taxon>
        <taxon>metagenomes</taxon>
        <taxon>ecological metagenomes</taxon>
    </lineage>
</organism>
<sequence length="78" mass="8646">MTGERARRGAAGLRVAGPAPRLGAFLRGTGLRGIRCRFALHHEGRLELKSVGLEERAEDSGRLNLVKKVKDRAKKDRR</sequence>
<reference evidence="1" key="1">
    <citation type="submission" date="2018-05" db="EMBL/GenBank/DDBJ databases">
        <authorList>
            <person name="Lanie J.A."/>
            <person name="Ng W.-L."/>
            <person name="Kazmierczak K.M."/>
            <person name="Andrzejewski T.M."/>
            <person name="Davidsen T.M."/>
            <person name="Wayne K.J."/>
            <person name="Tettelin H."/>
            <person name="Glass J.I."/>
            <person name="Rusch D."/>
            <person name="Podicherti R."/>
            <person name="Tsui H.-C.T."/>
            <person name="Winkler M.E."/>
        </authorList>
    </citation>
    <scope>NUCLEOTIDE SEQUENCE</scope>
</reference>
<protein>
    <submittedName>
        <fullName evidence="1">Uncharacterized protein</fullName>
    </submittedName>
</protein>
<dbReference type="EMBL" id="UINC01226788">
    <property type="protein sequence ID" value="SVE57419.1"/>
    <property type="molecule type" value="Genomic_DNA"/>
</dbReference>
<dbReference type="AlphaFoldDB" id="A0A383ELC0"/>
<proteinExistence type="predicted"/>